<dbReference type="AlphaFoldDB" id="F1THE9"/>
<sequence length="344" mass="37326">MKKIVSILMICALVLSINVQAVFAFNGEYTATGTQALTSDSGISGQGGSDHATVTLDGTTKVKPQPKPSGSSTPSTDSSGSKTTTPAKESTNETPTYIPTTTIEQTPDIYIPSTPDTPATPDTPGTDDQVIKLEGEITDGFSLNWGQLKSRGSYVDLTIIKGKPGTKGTPAKEGTLGKVIDGISILLFGLTPGEPDVTTVMTPEEIEAREAAATYQEPIDISGEWHHVMYVKYWDWNLHQTKDASIADITAQTPTCFLKQTFTKTGPYRATAKAWCRWEYGHYELRTDSEGHSYKVAVKDGEYDEYDLSRTKIYTFTIGYNDLGKSVEIPNSQATVVPVDELVE</sequence>
<dbReference type="RefSeq" id="WP_004621834.1">
    <property type="nucleotide sequence ID" value="NZ_ACXX02000016.1"/>
</dbReference>
<reference evidence="3" key="2">
    <citation type="submission" date="2011-01" db="EMBL/GenBank/DDBJ databases">
        <title>The Non-contiguous Finished genome of Clostridium papyrosolvens.</title>
        <authorList>
            <person name="Lucas S."/>
            <person name="Copeland A."/>
            <person name="Lapidus A."/>
            <person name="Cheng J.-F."/>
            <person name="Goodwin L."/>
            <person name="Pitluck S."/>
            <person name="Misra M."/>
            <person name="Chertkov O."/>
            <person name="Detter J.C."/>
            <person name="Han C."/>
            <person name="Tapia R."/>
            <person name="Land M."/>
            <person name="Hauser L."/>
            <person name="Kyrpides N."/>
            <person name="Ivanova N."/>
            <person name="Pagani I."/>
            <person name="Mouttaki H."/>
            <person name="He Z."/>
            <person name="Zhou J."/>
            <person name="Hemme C.L."/>
            <person name="Woyke T."/>
        </authorList>
    </citation>
    <scope>NUCLEOTIDE SEQUENCE [LARGE SCALE GENOMIC DNA]</scope>
    <source>
        <strain evidence="3">DSM 2782</strain>
    </source>
</reference>
<dbReference type="Proteomes" id="UP000003860">
    <property type="component" value="Unassembled WGS sequence"/>
</dbReference>
<dbReference type="EMBL" id="ACXX02000016">
    <property type="protein sequence ID" value="EGD46152.1"/>
    <property type="molecule type" value="Genomic_DNA"/>
</dbReference>
<proteinExistence type="predicted"/>
<feature type="signal peptide" evidence="2">
    <location>
        <begin position="1"/>
        <end position="21"/>
    </location>
</feature>
<protein>
    <submittedName>
        <fullName evidence="3">Uncharacterized protein</fullName>
    </submittedName>
</protein>
<feature type="region of interest" description="Disordered" evidence="1">
    <location>
        <begin position="40"/>
        <end position="128"/>
    </location>
</feature>
<feature type="chain" id="PRO_5039613869" evidence="2">
    <location>
        <begin position="22"/>
        <end position="344"/>
    </location>
</feature>
<feature type="compositionally biased region" description="Low complexity" evidence="1">
    <location>
        <begin position="68"/>
        <end position="128"/>
    </location>
</feature>
<keyword evidence="2" id="KW-0732">Signal</keyword>
<evidence type="ECO:0000313" key="3">
    <source>
        <dbReference type="EMBL" id="EGD46152.1"/>
    </source>
</evidence>
<accession>F1THE9</accession>
<keyword evidence="4" id="KW-1185">Reference proteome</keyword>
<dbReference type="STRING" id="588581.Cpap_0446"/>
<name>F1THE9_9FIRM</name>
<evidence type="ECO:0000256" key="1">
    <source>
        <dbReference type="SAM" id="MobiDB-lite"/>
    </source>
</evidence>
<evidence type="ECO:0000256" key="2">
    <source>
        <dbReference type="SAM" id="SignalP"/>
    </source>
</evidence>
<gene>
    <name evidence="3" type="ORF">Cpap_0446</name>
</gene>
<evidence type="ECO:0000313" key="4">
    <source>
        <dbReference type="Proteomes" id="UP000003860"/>
    </source>
</evidence>
<reference evidence="3" key="1">
    <citation type="submission" date="2009-07" db="EMBL/GenBank/DDBJ databases">
        <authorList>
            <consortium name="US DOE Joint Genome Institute (JGI-PGF)"/>
            <person name="Lucas S."/>
            <person name="Copeland A."/>
            <person name="Lapidus A."/>
            <person name="Glavina del Rio T."/>
            <person name="Tice H."/>
            <person name="Bruce D."/>
            <person name="Goodwin L."/>
            <person name="Pitluck S."/>
            <person name="Larimer F."/>
            <person name="Land M.L."/>
            <person name="Mouttaki H."/>
            <person name="He Z."/>
            <person name="Zhou J."/>
            <person name="Hemme C.L."/>
        </authorList>
    </citation>
    <scope>NUCLEOTIDE SEQUENCE</scope>
    <source>
        <strain evidence="3">DSM 2782</strain>
    </source>
</reference>
<organism evidence="3 4">
    <name type="scientific">Ruminiclostridium papyrosolvens DSM 2782</name>
    <dbReference type="NCBI Taxonomy" id="588581"/>
    <lineage>
        <taxon>Bacteria</taxon>
        <taxon>Bacillati</taxon>
        <taxon>Bacillota</taxon>
        <taxon>Clostridia</taxon>
        <taxon>Eubacteriales</taxon>
        <taxon>Oscillospiraceae</taxon>
        <taxon>Ruminiclostridium</taxon>
    </lineage>
</organism>
<comment type="caution">
    <text evidence="3">The sequence shown here is derived from an EMBL/GenBank/DDBJ whole genome shotgun (WGS) entry which is preliminary data.</text>
</comment>